<feature type="non-terminal residue" evidence="1">
    <location>
        <position position="1"/>
    </location>
</feature>
<evidence type="ECO:0000313" key="1">
    <source>
        <dbReference type="EMBL" id="CEK52488.1"/>
    </source>
</evidence>
<feature type="non-terminal residue" evidence="1">
    <location>
        <position position="68"/>
    </location>
</feature>
<protein>
    <submittedName>
        <fullName evidence="1">Uncharacterized protein</fullName>
    </submittedName>
</protein>
<accession>A0A0B6Y8Q0</accession>
<name>A0A0B6Y8Q0_9EUPU</name>
<reference evidence="1" key="1">
    <citation type="submission" date="2014-12" db="EMBL/GenBank/DDBJ databases">
        <title>Insight into the proteome of Arion vulgaris.</title>
        <authorList>
            <person name="Aradska J."/>
            <person name="Bulat T."/>
            <person name="Smidak R."/>
            <person name="Sarate P."/>
            <person name="Gangsoo J."/>
            <person name="Sialana F."/>
            <person name="Bilban M."/>
            <person name="Lubec G."/>
        </authorList>
    </citation>
    <scope>NUCLEOTIDE SEQUENCE</scope>
    <source>
        <tissue evidence="1">Skin</tissue>
    </source>
</reference>
<dbReference type="AlphaFoldDB" id="A0A0B6Y8Q0"/>
<organism evidence="1">
    <name type="scientific">Arion vulgaris</name>
    <dbReference type="NCBI Taxonomy" id="1028688"/>
    <lineage>
        <taxon>Eukaryota</taxon>
        <taxon>Metazoa</taxon>
        <taxon>Spiralia</taxon>
        <taxon>Lophotrochozoa</taxon>
        <taxon>Mollusca</taxon>
        <taxon>Gastropoda</taxon>
        <taxon>Heterobranchia</taxon>
        <taxon>Euthyneura</taxon>
        <taxon>Panpulmonata</taxon>
        <taxon>Eupulmonata</taxon>
        <taxon>Stylommatophora</taxon>
        <taxon>Helicina</taxon>
        <taxon>Arionoidea</taxon>
        <taxon>Arionidae</taxon>
        <taxon>Arion</taxon>
    </lineage>
</organism>
<dbReference type="EMBL" id="HACG01005623">
    <property type="protein sequence ID" value="CEK52488.1"/>
    <property type="molecule type" value="Transcribed_RNA"/>
</dbReference>
<proteinExistence type="predicted"/>
<sequence>DKSLGSVYEQKRESFEFLQNSTHESTGFPNLQMPPYVSVVSELQETYLDNESFKDGGTFSGNLFSKPE</sequence>
<gene>
    <name evidence="1" type="primary">ORF17004</name>
</gene>